<accession>A0A5C8ZBM5</accession>
<organism evidence="2 3">
    <name type="scientific">Reinekea thalattae</name>
    <dbReference type="NCBI Taxonomy" id="2593301"/>
    <lineage>
        <taxon>Bacteria</taxon>
        <taxon>Pseudomonadati</taxon>
        <taxon>Pseudomonadota</taxon>
        <taxon>Gammaproteobacteria</taxon>
        <taxon>Oceanospirillales</taxon>
        <taxon>Saccharospirillaceae</taxon>
        <taxon>Reinekea</taxon>
    </lineage>
</organism>
<dbReference type="Pfam" id="PF03993">
    <property type="entry name" value="DUF349"/>
    <property type="match status" value="3"/>
</dbReference>
<feature type="compositionally biased region" description="Polar residues" evidence="1">
    <location>
        <begin position="261"/>
        <end position="272"/>
    </location>
</feature>
<protein>
    <submittedName>
        <fullName evidence="2">DUF349 domain-containing protein</fullName>
    </submittedName>
</protein>
<evidence type="ECO:0000313" key="2">
    <source>
        <dbReference type="EMBL" id="TXR54210.1"/>
    </source>
</evidence>
<name>A0A5C8ZBM5_9GAMM</name>
<keyword evidence="3" id="KW-1185">Reference proteome</keyword>
<feature type="region of interest" description="Disordered" evidence="1">
    <location>
        <begin position="261"/>
        <end position="302"/>
    </location>
</feature>
<evidence type="ECO:0000256" key="1">
    <source>
        <dbReference type="SAM" id="MobiDB-lite"/>
    </source>
</evidence>
<gene>
    <name evidence="2" type="ORF">FME95_06650</name>
</gene>
<feature type="region of interest" description="Disordered" evidence="1">
    <location>
        <begin position="1"/>
        <end position="43"/>
    </location>
</feature>
<dbReference type="EMBL" id="VKAD01000001">
    <property type="protein sequence ID" value="TXR54210.1"/>
    <property type="molecule type" value="Genomic_DNA"/>
</dbReference>
<dbReference type="OrthoDB" id="5523335at2"/>
<evidence type="ECO:0000313" key="3">
    <source>
        <dbReference type="Proteomes" id="UP000321764"/>
    </source>
</evidence>
<sequence length="817" mass="93504">MFFKRFSNKKAQQPNNKEKISAQKHTALLKNPESQHSKHQYPKFQNPEQAAQQFDQLDSAAQAKLLKTVLEYIDQGDWQAADVCTAFSGQAKNSVAIEFDLAVDDDSEESWQQLVLFGITSKIKKYAAQQIQSLAVLTELMQQTKGKDKAVYRILQATLSQQKEQQQAEQTHQQQKQQLLTRLQKLLSAPYEPMSRAKLTLLSEQWQTQADISDTEQQSFDALVAQLVDKFDQYDEQHNETTDQSAIVELADVEQVHTQAEAQAKNQNQTEPLESESSVESAEFSSANSSQNEAKSHSTNAMPADVAEAVKALRGQLRRCTAAIRDGHLRRASGLFQGAEEQRQALASQWQPVVQKQYDETFDELEKLRDWQAFAVLPKKQVLIERMQQLVNQHLDPEDRAKTIKDMQDEWKLLSRGLKDRQKELWQQFHDLSNQAFEPCREYFAEQRKLRQVNLAKRQEVVAQLNLYAERIDLDRVDAKELDQVLQVARNDWRKYAPVDRNDNKKVQAEFDAIHKKLFALMSAQQVQHLAAKEDIIERSKALLEIEDAHQATEAAKALQQEWKQAGMVARKDEQRLWQAFRQVCDQLFERRDAQMQQSKAQQQASIEQAEVIVTQLESFLNAELESCRDKKAEFEALHTEFKALSDIPSAAYKKLAERVRAAAAQFSQRCDAEQRAELDVQWVSTIDWVKQARFGQHSQTELVEQWQAEKRPAQSKGLINLLSHWAEPAQAEYLQSLHEKTVELEVLAGLNSPPEDAALRMSTQVKLLSNGVGSGVDELADFHQRVAQWLAVGPVEPLDYEPLEARMKQARTVRLS</sequence>
<reference evidence="2 3" key="1">
    <citation type="submission" date="2019-07" db="EMBL/GenBank/DDBJ databases">
        <title>Reinekea sp. strain SSH23 genome sequencing and assembly.</title>
        <authorList>
            <person name="Kim I."/>
        </authorList>
    </citation>
    <scope>NUCLEOTIDE SEQUENCE [LARGE SCALE GENOMIC DNA]</scope>
    <source>
        <strain evidence="2 3">SSH23</strain>
    </source>
</reference>
<comment type="caution">
    <text evidence="2">The sequence shown here is derived from an EMBL/GenBank/DDBJ whole genome shotgun (WGS) entry which is preliminary data.</text>
</comment>
<proteinExistence type="predicted"/>
<dbReference type="Proteomes" id="UP000321764">
    <property type="component" value="Unassembled WGS sequence"/>
</dbReference>
<dbReference type="AlphaFoldDB" id="A0A5C8ZBM5"/>
<feature type="compositionally biased region" description="Low complexity" evidence="1">
    <location>
        <begin position="275"/>
        <end position="293"/>
    </location>
</feature>
<dbReference type="InterPro" id="IPR007139">
    <property type="entry name" value="DUF349"/>
</dbReference>
<dbReference type="RefSeq" id="WP_147713608.1">
    <property type="nucleotide sequence ID" value="NZ_VKAD01000001.1"/>
</dbReference>